<dbReference type="CDD" id="cd02199">
    <property type="entry name" value="YjgF_YER057c_UK114_like_1"/>
    <property type="match status" value="1"/>
</dbReference>
<dbReference type="AlphaFoldDB" id="A0A5E4WX83"/>
<dbReference type="PANTHER" id="PTHR43760">
    <property type="entry name" value="ENDORIBONUCLEASE-RELATED"/>
    <property type="match status" value="1"/>
</dbReference>
<evidence type="ECO:0000259" key="1">
    <source>
        <dbReference type="Pfam" id="PF14588"/>
    </source>
</evidence>
<reference evidence="2 3" key="1">
    <citation type="submission" date="2019-08" db="EMBL/GenBank/DDBJ databases">
        <authorList>
            <person name="Peeters C."/>
        </authorList>
    </citation>
    <scope>NUCLEOTIDE SEQUENCE [LARGE SCALE GENOMIC DNA]</scope>
    <source>
        <strain evidence="2 3">LMG 30175</strain>
    </source>
</reference>
<gene>
    <name evidence="2" type="ORF">PTE30175_03460</name>
</gene>
<dbReference type="InterPro" id="IPR035959">
    <property type="entry name" value="RutC-like_sf"/>
</dbReference>
<evidence type="ECO:0000313" key="3">
    <source>
        <dbReference type="Proteomes" id="UP000414233"/>
    </source>
</evidence>
<feature type="domain" description="Endoribonuclease L-PSP/chorismate mutase-like" evidence="1">
    <location>
        <begin position="4"/>
        <end position="132"/>
    </location>
</feature>
<protein>
    <submittedName>
        <fullName evidence="2">L-PSP family endoribonuclease</fullName>
    </submittedName>
</protein>
<name>A0A5E4WX83_9BURK</name>
<dbReference type="SUPFAM" id="SSF55298">
    <property type="entry name" value="YjgF-like"/>
    <property type="match status" value="1"/>
</dbReference>
<keyword evidence="3" id="KW-1185">Reference proteome</keyword>
<sequence>MHPETRLAALGISLPNPIAPSEHYVPFRRAGNFLYLSGHGPRRMDGSYVLGRLATSDDVAMGHGAARQVALQMLATVKLALGDLDRVESVLKVLGMVHATPDFTHHPKVINGFSEIMTAAFGDAGRHARSAVGMGSLPHGMVVEVEAVMLVRERSGAGVMST</sequence>
<evidence type="ECO:0000313" key="2">
    <source>
        <dbReference type="EMBL" id="VVE29131.1"/>
    </source>
</evidence>
<dbReference type="PANTHER" id="PTHR43760:SF1">
    <property type="entry name" value="ENDORIBONUCLEASE L-PSP_CHORISMATE MUTASE-LIKE DOMAIN-CONTAINING PROTEIN"/>
    <property type="match status" value="1"/>
</dbReference>
<dbReference type="OrthoDB" id="9806350at2"/>
<dbReference type="RefSeq" id="WP_150698298.1">
    <property type="nucleotide sequence ID" value="NZ_CABPRZ010000015.1"/>
</dbReference>
<organism evidence="2 3">
    <name type="scientific">Pandoraea terrae</name>
    <dbReference type="NCBI Taxonomy" id="1537710"/>
    <lineage>
        <taxon>Bacteria</taxon>
        <taxon>Pseudomonadati</taxon>
        <taxon>Pseudomonadota</taxon>
        <taxon>Betaproteobacteria</taxon>
        <taxon>Burkholderiales</taxon>
        <taxon>Burkholderiaceae</taxon>
        <taxon>Pandoraea</taxon>
    </lineage>
</organism>
<dbReference type="Gene3D" id="3.30.1330.40">
    <property type="entry name" value="RutC-like"/>
    <property type="match status" value="1"/>
</dbReference>
<dbReference type="InterPro" id="IPR013813">
    <property type="entry name" value="Endoribo_LPSP/chorism_mut-like"/>
</dbReference>
<dbReference type="Pfam" id="PF14588">
    <property type="entry name" value="YjgF_endoribonc"/>
    <property type="match status" value="1"/>
</dbReference>
<accession>A0A5E4WX83</accession>
<proteinExistence type="predicted"/>
<dbReference type="Proteomes" id="UP000414233">
    <property type="component" value="Unassembled WGS sequence"/>
</dbReference>
<dbReference type="EMBL" id="CABPRZ010000015">
    <property type="protein sequence ID" value="VVE29131.1"/>
    <property type="molecule type" value="Genomic_DNA"/>
</dbReference>